<dbReference type="Proteomes" id="UP000092573">
    <property type="component" value="Chromosome"/>
</dbReference>
<dbReference type="STRING" id="1462996.AWM70_03130"/>
<evidence type="ECO:0000313" key="2">
    <source>
        <dbReference type="EMBL" id="ANS73688.1"/>
    </source>
</evidence>
<keyword evidence="3" id="KW-1185">Reference proteome</keyword>
<dbReference type="AlphaFoldDB" id="A0A1B1MWZ6"/>
<feature type="transmembrane region" description="Helical" evidence="1">
    <location>
        <begin position="35"/>
        <end position="62"/>
    </location>
</feature>
<feature type="transmembrane region" description="Helical" evidence="1">
    <location>
        <begin position="112"/>
        <end position="137"/>
    </location>
</feature>
<feature type="transmembrane region" description="Helical" evidence="1">
    <location>
        <begin position="82"/>
        <end position="105"/>
    </location>
</feature>
<reference evidence="2 3" key="1">
    <citation type="submission" date="2016-01" db="EMBL/GenBank/DDBJ databases">
        <title>Complete Genome Sequence of Paenibacillus yonginensis DCY84, a novel Plant Growth-Promoting Bacteria with Elicitation of Induced Systemic Resistance.</title>
        <authorList>
            <person name="Kim Y.J."/>
            <person name="Yang D.C."/>
            <person name="Sukweenadhi J."/>
        </authorList>
    </citation>
    <scope>NUCLEOTIDE SEQUENCE [LARGE SCALE GENOMIC DNA]</scope>
    <source>
        <strain evidence="2 3">DCY84</strain>
    </source>
</reference>
<evidence type="ECO:0000256" key="1">
    <source>
        <dbReference type="SAM" id="Phobius"/>
    </source>
</evidence>
<accession>A0A1B1MWZ6</accession>
<proteinExistence type="predicted"/>
<dbReference type="RefSeq" id="WP_068694272.1">
    <property type="nucleotide sequence ID" value="NZ_CP014167.1"/>
</dbReference>
<protein>
    <recommendedName>
        <fullName evidence="4">DUF4064 domain-containing protein</fullName>
    </recommendedName>
</protein>
<gene>
    <name evidence="2" type="ORF">AWM70_03130</name>
</gene>
<keyword evidence="1" id="KW-0472">Membrane</keyword>
<dbReference type="OrthoDB" id="2608137at2"/>
<dbReference type="EMBL" id="CP014167">
    <property type="protein sequence ID" value="ANS73688.1"/>
    <property type="molecule type" value="Genomic_DNA"/>
</dbReference>
<name>A0A1B1MWZ6_9BACL</name>
<evidence type="ECO:0000313" key="3">
    <source>
        <dbReference type="Proteomes" id="UP000092573"/>
    </source>
</evidence>
<sequence length="142" mass="15340">MDYENSQEKESYSFPLHPEAQEEQRPKVKHSGPGIASFLLALLAIFGYAACLSLIIAAFGRIGLEKLNEEILMQQQLFVSGVYGFLACGLLNLAGIITAIIGLALKNRKKVFAVLGLVFGLLPLLLLMILLIIGIAARGGQI</sequence>
<organism evidence="2 3">
    <name type="scientific">Paenibacillus yonginensis</name>
    <dbReference type="NCBI Taxonomy" id="1462996"/>
    <lineage>
        <taxon>Bacteria</taxon>
        <taxon>Bacillati</taxon>
        <taxon>Bacillota</taxon>
        <taxon>Bacilli</taxon>
        <taxon>Bacillales</taxon>
        <taxon>Paenibacillaceae</taxon>
        <taxon>Paenibacillus</taxon>
    </lineage>
</organism>
<evidence type="ECO:0008006" key="4">
    <source>
        <dbReference type="Google" id="ProtNLM"/>
    </source>
</evidence>
<keyword evidence="1" id="KW-0812">Transmembrane</keyword>
<keyword evidence="1" id="KW-1133">Transmembrane helix</keyword>
<dbReference type="KEGG" id="pyg:AWM70_03130"/>